<evidence type="ECO:0000313" key="4">
    <source>
        <dbReference type="EMBL" id="EMD32554.1"/>
    </source>
</evidence>
<keyword evidence="3" id="KW-0732">Signal</keyword>
<evidence type="ECO:0000256" key="1">
    <source>
        <dbReference type="SAM" id="MobiDB-lite"/>
    </source>
</evidence>
<evidence type="ECO:0000256" key="2">
    <source>
        <dbReference type="SAM" id="Phobius"/>
    </source>
</evidence>
<feature type="compositionally biased region" description="Basic and acidic residues" evidence="1">
    <location>
        <begin position="85"/>
        <end position="95"/>
    </location>
</feature>
<protein>
    <recommendedName>
        <fullName evidence="6">Transmembrane protein</fullName>
    </recommendedName>
</protein>
<feature type="compositionally biased region" description="Polar residues" evidence="1">
    <location>
        <begin position="100"/>
        <end position="109"/>
    </location>
</feature>
<gene>
    <name evidence="4" type="ORF">CERSUDRAFT_99283</name>
</gene>
<keyword evidence="2" id="KW-1133">Transmembrane helix</keyword>
<proteinExistence type="predicted"/>
<feature type="compositionally biased region" description="Polar residues" evidence="1">
    <location>
        <begin position="140"/>
        <end position="155"/>
    </location>
</feature>
<keyword evidence="2" id="KW-0472">Membrane</keyword>
<feature type="signal peptide" evidence="3">
    <location>
        <begin position="1"/>
        <end position="26"/>
    </location>
</feature>
<evidence type="ECO:0000313" key="5">
    <source>
        <dbReference type="Proteomes" id="UP000016930"/>
    </source>
</evidence>
<evidence type="ECO:0008006" key="6">
    <source>
        <dbReference type="Google" id="ProtNLM"/>
    </source>
</evidence>
<dbReference type="Proteomes" id="UP000016930">
    <property type="component" value="Unassembled WGS sequence"/>
</dbReference>
<dbReference type="OrthoDB" id="3266475at2759"/>
<feature type="region of interest" description="Disordered" evidence="1">
    <location>
        <begin position="67"/>
        <end position="155"/>
    </location>
</feature>
<organism evidence="4 5">
    <name type="scientific">Ceriporiopsis subvermispora (strain B)</name>
    <name type="common">White-rot fungus</name>
    <name type="synonym">Gelatoporia subvermispora</name>
    <dbReference type="NCBI Taxonomy" id="914234"/>
    <lineage>
        <taxon>Eukaryota</taxon>
        <taxon>Fungi</taxon>
        <taxon>Dikarya</taxon>
        <taxon>Basidiomycota</taxon>
        <taxon>Agaricomycotina</taxon>
        <taxon>Agaricomycetes</taxon>
        <taxon>Polyporales</taxon>
        <taxon>Gelatoporiaceae</taxon>
        <taxon>Gelatoporia</taxon>
    </lineage>
</organism>
<reference evidence="4 5" key="1">
    <citation type="journal article" date="2012" name="Proc. Natl. Acad. Sci. U.S.A.">
        <title>Comparative genomics of Ceriporiopsis subvermispora and Phanerochaete chrysosporium provide insight into selective ligninolysis.</title>
        <authorList>
            <person name="Fernandez-Fueyo E."/>
            <person name="Ruiz-Duenas F.J."/>
            <person name="Ferreira P."/>
            <person name="Floudas D."/>
            <person name="Hibbett D.S."/>
            <person name="Canessa P."/>
            <person name="Larrondo L.F."/>
            <person name="James T.Y."/>
            <person name="Seelenfreund D."/>
            <person name="Lobos S."/>
            <person name="Polanco R."/>
            <person name="Tello M."/>
            <person name="Honda Y."/>
            <person name="Watanabe T."/>
            <person name="Watanabe T."/>
            <person name="Ryu J.S."/>
            <person name="Kubicek C.P."/>
            <person name="Schmoll M."/>
            <person name="Gaskell J."/>
            <person name="Hammel K.E."/>
            <person name="St John F.J."/>
            <person name="Vanden Wymelenberg A."/>
            <person name="Sabat G."/>
            <person name="Splinter BonDurant S."/>
            <person name="Syed K."/>
            <person name="Yadav J.S."/>
            <person name="Doddapaneni H."/>
            <person name="Subramanian V."/>
            <person name="Lavin J.L."/>
            <person name="Oguiza J.A."/>
            <person name="Perez G."/>
            <person name="Pisabarro A.G."/>
            <person name="Ramirez L."/>
            <person name="Santoyo F."/>
            <person name="Master E."/>
            <person name="Coutinho P.M."/>
            <person name="Henrissat B."/>
            <person name="Lombard V."/>
            <person name="Magnuson J.K."/>
            <person name="Kuees U."/>
            <person name="Hori C."/>
            <person name="Igarashi K."/>
            <person name="Samejima M."/>
            <person name="Held B.W."/>
            <person name="Barry K.W."/>
            <person name="LaButti K.M."/>
            <person name="Lapidus A."/>
            <person name="Lindquist E.A."/>
            <person name="Lucas S.M."/>
            <person name="Riley R."/>
            <person name="Salamov A.A."/>
            <person name="Hoffmeister D."/>
            <person name="Schwenk D."/>
            <person name="Hadar Y."/>
            <person name="Yarden O."/>
            <person name="de Vries R.P."/>
            <person name="Wiebenga A."/>
            <person name="Stenlid J."/>
            <person name="Eastwood D."/>
            <person name="Grigoriev I.V."/>
            <person name="Berka R.M."/>
            <person name="Blanchette R.A."/>
            <person name="Kersten P."/>
            <person name="Martinez A.T."/>
            <person name="Vicuna R."/>
            <person name="Cullen D."/>
        </authorList>
    </citation>
    <scope>NUCLEOTIDE SEQUENCE [LARGE SCALE GENOMIC DNA]</scope>
    <source>
        <strain evidence="4 5">B</strain>
    </source>
</reference>
<evidence type="ECO:0000256" key="3">
    <source>
        <dbReference type="SAM" id="SignalP"/>
    </source>
</evidence>
<dbReference type="EMBL" id="KB445810">
    <property type="protein sequence ID" value="EMD32554.1"/>
    <property type="molecule type" value="Genomic_DNA"/>
</dbReference>
<feature type="chain" id="PRO_5004022065" description="Transmembrane protein" evidence="3">
    <location>
        <begin position="27"/>
        <end position="333"/>
    </location>
</feature>
<keyword evidence="2" id="KW-0812">Transmembrane</keyword>
<accession>M2PAK9</accession>
<feature type="compositionally biased region" description="Low complexity" evidence="1">
    <location>
        <begin position="110"/>
        <end position="139"/>
    </location>
</feature>
<feature type="compositionally biased region" description="Polar residues" evidence="1">
    <location>
        <begin position="288"/>
        <end position="320"/>
    </location>
</feature>
<name>M2PAK9_CERS8</name>
<feature type="transmembrane region" description="Helical" evidence="2">
    <location>
        <begin position="161"/>
        <end position="184"/>
    </location>
</feature>
<dbReference type="HOGENOM" id="CLU_834191_0_0_1"/>
<sequence length="333" mass="35293">MVWKRQYPMRILLLLLIVGLTHVVLADGRHDKVSLSHAAGNRRQFLFPGLGYPPEPTAAAATQSPEAPATHTAFDPFHIPLEPTSEAKGEHKAKEAGITANLSSTASPGQTITSTAPATSSTAPIQASTSSSAPTSTSSNSGKTRQSDANSSQASSGTSEWKIVCVAVIAFSAVAAILLIAVFFDQCWGFARDVVGRRRTPEGTEEFVPDWEKASWEVRFGDDRHRYPSFASVPSPVVPPPARKNSENPFGIRPLSVSGRDALVLPPSAAASSTTTATYVSPRPPQCPNQSSQQTLVASPRRASSGTTLQRNASTSSRPKSTMPEDVYGGIDV</sequence>
<feature type="region of interest" description="Disordered" evidence="1">
    <location>
        <begin position="268"/>
        <end position="333"/>
    </location>
</feature>
<feature type="compositionally biased region" description="Low complexity" evidence="1">
    <location>
        <begin position="268"/>
        <end position="278"/>
    </location>
</feature>
<dbReference type="AlphaFoldDB" id="M2PAK9"/>
<keyword evidence="5" id="KW-1185">Reference proteome</keyword>